<dbReference type="Proteomes" id="UP000580910">
    <property type="component" value="Unassembled WGS sequence"/>
</dbReference>
<sequence length="160" mass="17112">MKFRHELSYDASPDQVFAMLADPAFREAACAAQDVISAEATVERSGAGFTMTVDQLQNTDDLPSFAQKFAGSSTRAIQHEVWADSTGGTLRIDAPGKPSEIAGTITLRPEGSGTVEIVELDVKIKVPLIGGKLEKLLADKVRAGMDAEHGVGIEWLKGNR</sequence>
<dbReference type="EMBL" id="JACGXA010000001">
    <property type="protein sequence ID" value="MBA8804445.1"/>
    <property type="molecule type" value="Genomic_DNA"/>
</dbReference>
<comment type="caution">
    <text evidence="1">The sequence shown here is derived from an EMBL/GenBank/DDBJ whole genome shotgun (WGS) entry which is preliminary data.</text>
</comment>
<keyword evidence="2" id="KW-1185">Reference proteome</keyword>
<gene>
    <name evidence="1" type="ORF">FB382_002736</name>
</gene>
<dbReference type="Pfam" id="PF10698">
    <property type="entry name" value="DUF2505"/>
    <property type="match status" value="1"/>
</dbReference>
<evidence type="ECO:0000313" key="1">
    <source>
        <dbReference type="EMBL" id="MBA8804445.1"/>
    </source>
</evidence>
<name>A0A7W3J185_9ACTN</name>
<reference evidence="1 2" key="1">
    <citation type="submission" date="2020-07" db="EMBL/GenBank/DDBJ databases">
        <title>Sequencing the genomes of 1000 actinobacteria strains.</title>
        <authorList>
            <person name="Klenk H.-P."/>
        </authorList>
    </citation>
    <scope>NUCLEOTIDE SEQUENCE [LARGE SCALE GENOMIC DNA]</scope>
    <source>
        <strain evidence="1 2">DSM 21349</strain>
    </source>
</reference>
<dbReference type="InterPro" id="IPR019639">
    <property type="entry name" value="DUF2505"/>
</dbReference>
<dbReference type="SUPFAM" id="SSF55961">
    <property type="entry name" value="Bet v1-like"/>
    <property type="match status" value="1"/>
</dbReference>
<dbReference type="RefSeq" id="WP_182539968.1">
    <property type="nucleotide sequence ID" value="NZ_JACGXA010000001.1"/>
</dbReference>
<evidence type="ECO:0000313" key="2">
    <source>
        <dbReference type="Proteomes" id="UP000580910"/>
    </source>
</evidence>
<accession>A0A7W3J185</accession>
<dbReference type="InterPro" id="IPR023393">
    <property type="entry name" value="START-like_dom_sf"/>
</dbReference>
<protein>
    <submittedName>
        <fullName evidence="1">Uncharacterized protein YndB with AHSA1/START domain</fullName>
    </submittedName>
</protein>
<proteinExistence type="predicted"/>
<dbReference type="Gene3D" id="3.30.530.20">
    <property type="match status" value="1"/>
</dbReference>
<organism evidence="1 2">
    <name type="scientific">Nocardioides ginsengisegetis</name>
    <dbReference type="NCBI Taxonomy" id="661491"/>
    <lineage>
        <taxon>Bacteria</taxon>
        <taxon>Bacillati</taxon>
        <taxon>Actinomycetota</taxon>
        <taxon>Actinomycetes</taxon>
        <taxon>Propionibacteriales</taxon>
        <taxon>Nocardioidaceae</taxon>
        <taxon>Nocardioides</taxon>
    </lineage>
</organism>
<dbReference type="AlphaFoldDB" id="A0A7W3J185"/>